<proteinExistence type="predicted"/>
<evidence type="ECO:0000256" key="6">
    <source>
        <dbReference type="SAM" id="MobiDB-lite"/>
    </source>
</evidence>
<evidence type="ECO:0000256" key="4">
    <source>
        <dbReference type="ARBA" id="ARBA00022833"/>
    </source>
</evidence>
<dbReference type="AlphaFoldDB" id="A0A3Q0J3S3"/>
<dbReference type="KEGG" id="dci:108252993"/>
<feature type="compositionally biased region" description="Low complexity" evidence="6">
    <location>
        <begin position="220"/>
        <end position="229"/>
    </location>
</feature>
<evidence type="ECO:0000259" key="8">
    <source>
        <dbReference type="PROSITE" id="PS50158"/>
    </source>
</evidence>
<feature type="domain" description="C2H2-type" evidence="7">
    <location>
        <begin position="62"/>
        <end position="91"/>
    </location>
</feature>
<accession>A0A3Q0J3S3</accession>
<dbReference type="Gene3D" id="4.10.60.10">
    <property type="entry name" value="Zinc finger, CCHC-type"/>
    <property type="match status" value="1"/>
</dbReference>
<dbReference type="PANTHER" id="PTHR24403:SF67">
    <property type="entry name" value="FI01116P-RELATED"/>
    <property type="match status" value="1"/>
</dbReference>
<dbReference type="GO" id="GO:0003676">
    <property type="term" value="F:nucleic acid binding"/>
    <property type="evidence" value="ECO:0007669"/>
    <property type="project" value="InterPro"/>
</dbReference>
<evidence type="ECO:0000313" key="10">
    <source>
        <dbReference type="RefSeq" id="XP_026683071.1"/>
    </source>
</evidence>
<keyword evidence="2" id="KW-0677">Repeat</keyword>
<dbReference type="RefSeq" id="XP_026683071.1">
    <property type="nucleotide sequence ID" value="XM_026827270.1"/>
</dbReference>
<dbReference type="GO" id="GO:0005634">
    <property type="term" value="C:nucleus"/>
    <property type="evidence" value="ECO:0007669"/>
    <property type="project" value="TreeGrafter"/>
</dbReference>
<dbReference type="PROSITE" id="PS00028">
    <property type="entry name" value="ZINC_FINGER_C2H2_1"/>
    <property type="match status" value="1"/>
</dbReference>
<feature type="domain" description="C2H2-type" evidence="7">
    <location>
        <begin position="339"/>
        <end position="366"/>
    </location>
</feature>
<evidence type="ECO:0000256" key="5">
    <source>
        <dbReference type="PROSITE-ProRule" id="PRU00042"/>
    </source>
</evidence>
<reference evidence="10" key="1">
    <citation type="submission" date="2025-08" db="UniProtKB">
        <authorList>
            <consortium name="RefSeq"/>
        </authorList>
    </citation>
    <scope>IDENTIFICATION</scope>
</reference>
<dbReference type="InterPro" id="IPR050688">
    <property type="entry name" value="Zinc_finger/UBP_domain"/>
</dbReference>
<dbReference type="PROSITE" id="PS50157">
    <property type="entry name" value="ZINC_FINGER_C2H2_2"/>
    <property type="match status" value="5"/>
</dbReference>
<evidence type="ECO:0000256" key="1">
    <source>
        <dbReference type="ARBA" id="ARBA00022723"/>
    </source>
</evidence>
<dbReference type="SUPFAM" id="SSF57667">
    <property type="entry name" value="beta-beta-alpha zinc fingers"/>
    <property type="match status" value="3"/>
</dbReference>
<feature type="domain" description="C2H2-type" evidence="7">
    <location>
        <begin position="367"/>
        <end position="391"/>
    </location>
</feature>
<evidence type="ECO:0000256" key="2">
    <source>
        <dbReference type="ARBA" id="ARBA00022737"/>
    </source>
</evidence>
<evidence type="ECO:0000259" key="7">
    <source>
        <dbReference type="PROSITE" id="PS50157"/>
    </source>
</evidence>
<dbReference type="STRING" id="121845.A0A3Q0J3S3"/>
<dbReference type="InterPro" id="IPR001878">
    <property type="entry name" value="Znf_CCHC"/>
</dbReference>
<feature type="domain" description="C2H2-type" evidence="7">
    <location>
        <begin position="124"/>
        <end position="151"/>
    </location>
</feature>
<feature type="domain" description="C2H2-type" evidence="7">
    <location>
        <begin position="34"/>
        <end position="61"/>
    </location>
</feature>
<feature type="domain" description="CCHC-type" evidence="8">
    <location>
        <begin position="259"/>
        <end position="275"/>
    </location>
</feature>
<dbReference type="InterPro" id="IPR013087">
    <property type="entry name" value="Znf_C2H2_type"/>
</dbReference>
<dbReference type="GeneID" id="108252993"/>
<evidence type="ECO:0000256" key="3">
    <source>
        <dbReference type="ARBA" id="ARBA00022771"/>
    </source>
</evidence>
<organism evidence="9 10">
    <name type="scientific">Diaphorina citri</name>
    <name type="common">Asian citrus psyllid</name>
    <dbReference type="NCBI Taxonomy" id="121845"/>
    <lineage>
        <taxon>Eukaryota</taxon>
        <taxon>Metazoa</taxon>
        <taxon>Ecdysozoa</taxon>
        <taxon>Arthropoda</taxon>
        <taxon>Hexapoda</taxon>
        <taxon>Insecta</taxon>
        <taxon>Pterygota</taxon>
        <taxon>Neoptera</taxon>
        <taxon>Paraneoptera</taxon>
        <taxon>Hemiptera</taxon>
        <taxon>Sternorrhyncha</taxon>
        <taxon>Psylloidea</taxon>
        <taxon>Psyllidae</taxon>
        <taxon>Diaphorininae</taxon>
        <taxon>Diaphorina</taxon>
    </lineage>
</organism>
<dbReference type="SMART" id="SM00343">
    <property type="entry name" value="ZnF_C2HC"/>
    <property type="match status" value="2"/>
</dbReference>
<dbReference type="PANTHER" id="PTHR24403">
    <property type="entry name" value="ZINC FINGER PROTEIN"/>
    <property type="match status" value="1"/>
</dbReference>
<protein>
    <submittedName>
        <fullName evidence="10">Zinc finger protein 82-like</fullName>
    </submittedName>
</protein>
<dbReference type="PROSITE" id="PS50158">
    <property type="entry name" value="ZF_CCHC"/>
    <property type="match status" value="2"/>
</dbReference>
<dbReference type="GO" id="GO:0045944">
    <property type="term" value="P:positive regulation of transcription by RNA polymerase II"/>
    <property type="evidence" value="ECO:0007669"/>
    <property type="project" value="TreeGrafter"/>
</dbReference>
<dbReference type="PaxDb" id="121845-A0A3Q0J3S3"/>
<sequence length="395" mass="46966">MQCKNCSSYVLQADLLHHCKTCPFVQRSGFDYKFVCFACDYHTHVNHAMQFHIRTHTGEKPFKCTQCKYSCKQPNDLKRHVRIRHHISEYVLCKHCKAYLLFSDLCGHCQTCIAVERRNSDYKFVCYGCDYHTHFLQRMTRHIKTHTGEKPYKCNYCPYESAQLAHLKRHAKARHYSIMIEQTEKDLREETNVQDVNKLQEQRFFKSRPHHIGPTRNFPSSSKMTPSSSQGCDNRSDMHCVCCGRNGHMIRNCRFRYYKCHVCGNQGHLKNMCKEGQNKRQHFVSEIDMRQEEEDDETLSYLLSIENQLNYVDKFQVSTLIEDCETCPETTRPTSKYRFVCFECTYHTQFRHSMQYHIRTHTGEKPFKCSNCKYESKSSDHLKRHFKIVHSDVMF</sequence>
<feature type="domain" description="CCHC-type" evidence="8">
    <location>
        <begin position="240"/>
        <end position="254"/>
    </location>
</feature>
<dbReference type="Proteomes" id="UP000079169">
    <property type="component" value="Unplaced"/>
</dbReference>
<dbReference type="SMART" id="SM00355">
    <property type="entry name" value="ZnF_C2H2"/>
    <property type="match status" value="6"/>
</dbReference>
<dbReference type="InterPro" id="IPR036236">
    <property type="entry name" value="Znf_C2H2_sf"/>
</dbReference>
<gene>
    <name evidence="10" type="primary">LOC108252993</name>
</gene>
<keyword evidence="9" id="KW-1185">Reference proteome</keyword>
<dbReference type="FunFam" id="3.30.160.60:FF:000446">
    <property type="entry name" value="Zinc finger protein"/>
    <property type="match status" value="2"/>
</dbReference>
<keyword evidence="3 5" id="KW-0863">Zinc-finger</keyword>
<name>A0A3Q0J3S3_DIACI</name>
<feature type="region of interest" description="Disordered" evidence="6">
    <location>
        <begin position="209"/>
        <end position="230"/>
    </location>
</feature>
<evidence type="ECO:0000313" key="9">
    <source>
        <dbReference type="Proteomes" id="UP000079169"/>
    </source>
</evidence>
<keyword evidence="4" id="KW-0862">Zinc</keyword>
<dbReference type="GO" id="GO:0008270">
    <property type="term" value="F:zinc ion binding"/>
    <property type="evidence" value="ECO:0007669"/>
    <property type="project" value="UniProtKB-KW"/>
</dbReference>
<dbReference type="Gene3D" id="3.30.160.60">
    <property type="entry name" value="Classic Zinc Finger"/>
    <property type="match status" value="3"/>
</dbReference>
<keyword evidence="1" id="KW-0479">Metal-binding</keyword>
<dbReference type="FunFam" id="3.30.160.60:FF:000100">
    <property type="entry name" value="Zinc finger 45-like"/>
    <property type="match status" value="1"/>
</dbReference>